<sequence length="137" mass="14286">MRALSKPTLLTPAIALLLLAGACAPAFAQKVYQWKDARGVTHYSDSPPPGQTVKDRRIDNRGEPVAEVAAGKSVESPQCATARQNLKLLAGAGAVQQDTDGDGKPDKALSDEDRLNQRELATAAAKAYCTPATTAGG</sequence>
<protein>
    <submittedName>
        <fullName evidence="4">DUF4124 domain-containing protein</fullName>
    </submittedName>
</protein>
<dbReference type="Pfam" id="PF13511">
    <property type="entry name" value="DUF4124"/>
    <property type="match status" value="1"/>
</dbReference>
<comment type="caution">
    <text evidence="4">The sequence shown here is derived from an EMBL/GenBank/DDBJ whole genome shotgun (WGS) entry which is preliminary data.</text>
</comment>
<dbReference type="InterPro" id="IPR025392">
    <property type="entry name" value="DUF4124"/>
</dbReference>
<gene>
    <name evidence="4" type="ORF">DT603_05645</name>
</gene>
<name>A0ABX0A9W6_9GAMM</name>
<keyword evidence="2" id="KW-0732">Signal</keyword>
<organism evidence="4 5">
    <name type="scientific">Pseudoxanthomonas gei</name>
    <dbReference type="NCBI Taxonomy" id="1383030"/>
    <lineage>
        <taxon>Bacteria</taxon>
        <taxon>Pseudomonadati</taxon>
        <taxon>Pseudomonadota</taxon>
        <taxon>Gammaproteobacteria</taxon>
        <taxon>Lysobacterales</taxon>
        <taxon>Lysobacteraceae</taxon>
        <taxon>Pseudoxanthomonas</taxon>
    </lineage>
</organism>
<dbReference type="Proteomes" id="UP001429354">
    <property type="component" value="Unassembled WGS sequence"/>
</dbReference>
<evidence type="ECO:0000313" key="5">
    <source>
        <dbReference type="Proteomes" id="UP001429354"/>
    </source>
</evidence>
<accession>A0ABX0A9W6</accession>
<evidence type="ECO:0000256" key="2">
    <source>
        <dbReference type="SAM" id="SignalP"/>
    </source>
</evidence>
<dbReference type="EMBL" id="QOVG01000003">
    <property type="protein sequence ID" value="NDK38324.1"/>
    <property type="molecule type" value="Genomic_DNA"/>
</dbReference>
<feature type="chain" id="PRO_5047071745" evidence="2">
    <location>
        <begin position="29"/>
        <end position="137"/>
    </location>
</feature>
<evidence type="ECO:0000256" key="1">
    <source>
        <dbReference type="SAM" id="MobiDB-lite"/>
    </source>
</evidence>
<feature type="domain" description="DUF4124" evidence="3">
    <location>
        <begin position="18"/>
        <end position="70"/>
    </location>
</feature>
<keyword evidence="5" id="KW-1185">Reference proteome</keyword>
<evidence type="ECO:0000313" key="4">
    <source>
        <dbReference type="EMBL" id="NDK38324.1"/>
    </source>
</evidence>
<dbReference type="PROSITE" id="PS51257">
    <property type="entry name" value="PROKAR_LIPOPROTEIN"/>
    <property type="match status" value="1"/>
</dbReference>
<reference evidence="4 5" key="1">
    <citation type="submission" date="2018-07" db="EMBL/GenBank/DDBJ databases">
        <title>Whole genome Sequencing of Pseudoxanthomonas gei KCTC 32298 (T).</title>
        <authorList>
            <person name="Kumar S."/>
            <person name="Bansal K."/>
            <person name="Kaur A."/>
            <person name="Patil P."/>
            <person name="Sharma S."/>
            <person name="Patil P.B."/>
        </authorList>
    </citation>
    <scope>NUCLEOTIDE SEQUENCE [LARGE SCALE GENOMIC DNA]</scope>
    <source>
        <strain evidence="4 5">KCTC 32298</strain>
    </source>
</reference>
<dbReference type="RefSeq" id="WP_162348889.1">
    <property type="nucleotide sequence ID" value="NZ_QOVG01000003.1"/>
</dbReference>
<proteinExistence type="predicted"/>
<feature type="region of interest" description="Disordered" evidence="1">
    <location>
        <begin position="40"/>
        <end position="59"/>
    </location>
</feature>
<feature type="signal peptide" evidence="2">
    <location>
        <begin position="1"/>
        <end position="28"/>
    </location>
</feature>
<evidence type="ECO:0000259" key="3">
    <source>
        <dbReference type="Pfam" id="PF13511"/>
    </source>
</evidence>